<reference evidence="1 2" key="1">
    <citation type="submission" date="2019-03" db="EMBL/GenBank/DDBJ databases">
        <title>Metabolic reconstructions from genomes of highly enriched 'Candidatus Accumulibacter' and 'Candidatus Competibacter' bioreactor populations.</title>
        <authorList>
            <person name="Annavajhala M.K."/>
            <person name="Welles L."/>
            <person name="Abbas B."/>
            <person name="Sorokin D."/>
            <person name="Park H."/>
            <person name="Van Loosdrecht M."/>
            <person name="Chandran K."/>
        </authorList>
    </citation>
    <scope>NUCLEOTIDE SEQUENCE [LARGE SCALE GENOMIC DNA]</scope>
    <source>
        <strain evidence="1 2">SBR_G</strain>
    </source>
</reference>
<keyword evidence="2" id="KW-1185">Reference proteome</keyword>
<comment type="caution">
    <text evidence="1">The sequence shown here is derived from an EMBL/GenBank/DDBJ whole genome shotgun (WGS) entry which is preliminary data.</text>
</comment>
<name>A0ABX1TPF3_9GAMM</name>
<gene>
    <name evidence="1" type="ORF">E4P82_20080</name>
</gene>
<dbReference type="Proteomes" id="UP000760480">
    <property type="component" value="Unassembled WGS sequence"/>
</dbReference>
<dbReference type="RefSeq" id="WP_169250568.1">
    <property type="nucleotide sequence ID" value="NZ_SPMZ01000085.1"/>
</dbReference>
<proteinExistence type="predicted"/>
<protein>
    <submittedName>
        <fullName evidence="1">Uncharacterized protein</fullName>
    </submittedName>
</protein>
<dbReference type="EMBL" id="SPMZ01000085">
    <property type="protein sequence ID" value="NMQ21296.1"/>
    <property type="molecule type" value="Genomic_DNA"/>
</dbReference>
<evidence type="ECO:0000313" key="1">
    <source>
        <dbReference type="EMBL" id="NMQ21296.1"/>
    </source>
</evidence>
<evidence type="ECO:0000313" key="2">
    <source>
        <dbReference type="Proteomes" id="UP000760480"/>
    </source>
</evidence>
<organism evidence="1 2">
    <name type="scientific">Candidatus Competibacter phosphatis</name>
    <dbReference type="NCBI Taxonomy" id="221280"/>
    <lineage>
        <taxon>Bacteria</taxon>
        <taxon>Pseudomonadati</taxon>
        <taxon>Pseudomonadota</taxon>
        <taxon>Gammaproteobacteria</taxon>
        <taxon>Candidatus Competibacteraceae</taxon>
        <taxon>Candidatus Competibacter</taxon>
    </lineage>
</organism>
<sequence length="223" mass="25182">MDETPPQEWTVISIGADCGALTHHTAPRFRVFWDEGSDIFRGIDLDRIKEQGRGSMVPVPGRIPATEDGEKDLRFFAYTWTDSPMFGFFQPAWLDGLMQRAAVAVRHRSRQLTAQKFTVLDMLTGFGLVAHHEYPRMSAWWQRAVCGRLIGLEHATPETVRHIDDDPADLLELFEAHWQDPRPEAAHCEHLMQQAAAAIENALAEQVQQIAHLYGDPLDKAAS</sequence>
<accession>A0ABX1TPF3</accession>